<sequence>MATVIGKIEHALDIQGLPGSKVLTITDMCVGDFLILHPSKLKFPLELKKHSLCSLHLTNKTDQLIAFKIQTTTPLEYNVLPNNGIILPRSVCNITVIKRAINEAPPDMMCKSKFKVKAVVAPNGATTNDITNSMFDKEENKQVQSVFPTKEFINIQETIKAIVWWVDEVIPSWVDEVILDAP</sequence>
<dbReference type="InterPro" id="IPR008962">
    <property type="entry name" value="PapD-like_sf"/>
</dbReference>
<dbReference type="Proteomes" id="UP001157418">
    <property type="component" value="Unassembled WGS sequence"/>
</dbReference>
<dbReference type="PANTHER" id="PTHR10809">
    <property type="entry name" value="VESICLE-ASSOCIATED MEMBRANE PROTEIN-ASSOCIATED PROTEIN"/>
    <property type="match status" value="1"/>
</dbReference>
<dbReference type="GO" id="GO:0090158">
    <property type="term" value="P:endoplasmic reticulum membrane organization"/>
    <property type="evidence" value="ECO:0007669"/>
    <property type="project" value="TreeGrafter"/>
</dbReference>
<dbReference type="SUPFAM" id="SSF49354">
    <property type="entry name" value="PapD-like"/>
    <property type="match status" value="1"/>
</dbReference>
<evidence type="ECO:0000313" key="3">
    <source>
        <dbReference type="EMBL" id="CAH1440514.1"/>
    </source>
</evidence>
<evidence type="ECO:0000256" key="1">
    <source>
        <dbReference type="ARBA" id="ARBA00008932"/>
    </source>
</evidence>
<evidence type="ECO:0000313" key="4">
    <source>
        <dbReference type="Proteomes" id="UP001157418"/>
    </source>
</evidence>
<protein>
    <recommendedName>
        <fullName evidence="2">MSP domain-containing protein</fullName>
    </recommendedName>
</protein>
<accession>A0AAU9NS37</accession>
<proteinExistence type="inferred from homology"/>
<dbReference type="EMBL" id="CAKMRJ010005412">
    <property type="protein sequence ID" value="CAH1440514.1"/>
    <property type="molecule type" value="Genomic_DNA"/>
</dbReference>
<dbReference type="InterPro" id="IPR013783">
    <property type="entry name" value="Ig-like_fold"/>
</dbReference>
<dbReference type="GO" id="GO:0061817">
    <property type="term" value="P:endoplasmic reticulum-plasma membrane tethering"/>
    <property type="evidence" value="ECO:0007669"/>
    <property type="project" value="TreeGrafter"/>
</dbReference>
<dbReference type="Pfam" id="PF00635">
    <property type="entry name" value="Motile_Sperm"/>
    <property type="match status" value="1"/>
</dbReference>
<feature type="domain" description="MSP" evidence="2">
    <location>
        <begin position="33"/>
        <end position="153"/>
    </location>
</feature>
<keyword evidence="4" id="KW-1185">Reference proteome</keyword>
<dbReference type="Gene3D" id="2.60.40.10">
    <property type="entry name" value="Immunoglobulins"/>
    <property type="match status" value="1"/>
</dbReference>
<dbReference type="PANTHER" id="PTHR10809:SF160">
    <property type="entry name" value="VESICLE-ASSOCIATED PROTEIN 1-3"/>
    <property type="match status" value="1"/>
</dbReference>
<name>A0AAU9NS37_9ASTR</name>
<evidence type="ECO:0000259" key="2">
    <source>
        <dbReference type="PROSITE" id="PS50202"/>
    </source>
</evidence>
<dbReference type="PROSITE" id="PS50202">
    <property type="entry name" value="MSP"/>
    <property type="match status" value="1"/>
</dbReference>
<comment type="caution">
    <text evidence="3">The sequence shown here is derived from an EMBL/GenBank/DDBJ whole genome shotgun (WGS) entry which is preliminary data.</text>
</comment>
<organism evidence="3 4">
    <name type="scientific">Lactuca virosa</name>
    <dbReference type="NCBI Taxonomy" id="75947"/>
    <lineage>
        <taxon>Eukaryota</taxon>
        <taxon>Viridiplantae</taxon>
        <taxon>Streptophyta</taxon>
        <taxon>Embryophyta</taxon>
        <taxon>Tracheophyta</taxon>
        <taxon>Spermatophyta</taxon>
        <taxon>Magnoliopsida</taxon>
        <taxon>eudicotyledons</taxon>
        <taxon>Gunneridae</taxon>
        <taxon>Pentapetalae</taxon>
        <taxon>asterids</taxon>
        <taxon>campanulids</taxon>
        <taxon>Asterales</taxon>
        <taxon>Asteraceae</taxon>
        <taxon>Cichorioideae</taxon>
        <taxon>Cichorieae</taxon>
        <taxon>Lactucinae</taxon>
        <taxon>Lactuca</taxon>
    </lineage>
</organism>
<dbReference type="AlphaFoldDB" id="A0AAU9NS37"/>
<dbReference type="GO" id="GO:0005789">
    <property type="term" value="C:endoplasmic reticulum membrane"/>
    <property type="evidence" value="ECO:0007669"/>
    <property type="project" value="InterPro"/>
</dbReference>
<dbReference type="InterPro" id="IPR016763">
    <property type="entry name" value="VAP"/>
</dbReference>
<reference evidence="3 4" key="1">
    <citation type="submission" date="2022-01" db="EMBL/GenBank/DDBJ databases">
        <authorList>
            <person name="Xiong W."/>
            <person name="Schranz E."/>
        </authorList>
    </citation>
    <scope>NUCLEOTIDE SEQUENCE [LARGE SCALE GENOMIC DNA]</scope>
</reference>
<dbReference type="InterPro" id="IPR000535">
    <property type="entry name" value="MSP_dom"/>
</dbReference>
<dbReference type="GO" id="GO:0005886">
    <property type="term" value="C:plasma membrane"/>
    <property type="evidence" value="ECO:0007669"/>
    <property type="project" value="TreeGrafter"/>
</dbReference>
<comment type="similarity">
    <text evidence="1">Belongs to the VAMP-associated protein (VAP) (TC 9.B.17) family.</text>
</comment>
<gene>
    <name evidence="3" type="ORF">LVIROSA_LOCUS26647</name>
</gene>